<feature type="DNA-binding region" description="H-T-H motif" evidence="4">
    <location>
        <begin position="54"/>
        <end position="73"/>
    </location>
</feature>
<dbReference type="AlphaFoldDB" id="A0A7W3LS60"/>
<dbReference type="GO" id="GO:0003700">
    <property type="term" value="F:DNA-binding transcription factor activity"/>
    <property type="evidence" value="ECO:0007669"/>
    <property type="project" value="TreeGrafter"/>
</dbReference>
<evidence type="ECO:0000256" key="4">
    <source>
        <dbReference type="PROSITE-ProRule" id="PRU00335"/>
    </source>
</evidence>
<keyword evidence="1" id="KW-0805">Transcription regulation</keyword>
<protein>
    <submittedName>
        <fullName evidence="7">AcrR family transcriptional regulator</fullName>
    </submittedName>
</protein>
<evidence type="ECO:0000313" key="7">
    <source>
        <dbReference type="EMBL" id="MBA8953300.1"/>
    </source>
</evidence>
<reference evidence="7 8" key="1">
    <citation type="submission" date="2020-08" db="EMBL/GenBank/DDBJ databases">
        <title>Genomic Encyclopedia of Type Strains, Phase IV (KMG-IV): sequencing the most valuable type-strain genomes for metagenomic binning, comparative biology and taxonomic classification.</title>
        <authorList>
            <person name="Goeker M."/>
        </authorList>
    </citation>
    <scope>NUCLEOTIDE SEQUENCE [LARGE SCALE GENOMIC DNA]</scope>
    <source>
        <strain evidence="7 8">DSM 44197</strain>
    </source>
</reference>
<dbReference type="Gene3D" id="1.10.10.60">
    <property type="entry name" value="Homeodomain-like"/>
    <property type="match status" value="1"/>
</dbReference>
<dbReference type="GO" id="GO:0045892">
    <property type="term" value="P:negative regulation of DNA-templated transcription"/>
    <property type="evidence" value="ECO:0007669"/>
    <property type="project" value="InterPro"/>
</dbReference>
<dbReference type="InterPro" id="IPR036271">
    <property type="entry name" value="Tet_transcr_reg_TetR-rel_C_sf"/>
</dbReference>
<accession>A0A7W3LS60</accession>
<evidence type="ECO:0000259" key="6">
    <source>
        <dbReference type="PROSITE" id="PS50977"/>
    </source>
</evidence>
<dbReference type="Proteomes" id="UP000572680">
    <property type="component" value="Unassembled WGS sequence"/>
</dbReference>
<evidence type="ECO:0000313" key="8">
    <source>
        <dbReference type="Proteomes" id="UP000572680"/>
    </source>
</evidence>
<dbReference type="SUPFAM" id="SSF48498">
    <property type="entry name" value="Tetracyclin repressor-like, C-terminal domain"/>
    <property type="match status" value="1"/>
</dbReference>
<organism evidence="7 8">
    <name type="scientific">Actinomadura namibiensis</name>
    <dbReference type="NCBI Taxonomy" id="182080"/>
    <lineage>
        <taxon>Bacteria</taxon>
        <taxon>Bacillati</taxon>
        <taxon>Actinomycetota</taxon>
        <taxon>Actinomycetes</taxon>
        <taxon>Streptosporangiales</taxon>
        <taxon>Thermomonosporaceae</taxon>
        <taxon>Actinomadura</taxon>
    </lineage>
</organism>
<evidence type="ECO:0000256" key="3">
    <source>
        <dbReference type="ARBA" id="ARBA00023163"/>
    </source>
</evidence>
<keyword evidence="8" id="KW-1185">Reference proteome</keyword>
<dbReference type="EMBL" id="JACJIA010000006">
    <property type="protein sequence ID" value="MBA8953300.1"/>
    <property type="molecule type" value="Genomic_DNA"/>
</dbReference>
<dbReference type="InterPro" id="IPR004111">
    <property type="entry name" value="Repressor_TetR_C"/>
</dbReference>
<feature type="region of interest" description="Disordered" evidence="5">
    <location>
        <begin position="1"/>
        <end position="22"/>
    </location>
</feature>
<dbReference type="InterPro" id="IPR001647">
    <property type="entry name" value="HTH_TetR"/>
</dbReference>
<evidence type="ECO:0000256" key="5">
    <source>
        <dbReference type="SAM" id="MobiDB-lite"/>
    </source>
</evidence>
<dbReference type="GO" id="GO:0000976">
    <property type="term" value="F:transcription cis-regulatory region binding"/>
    <property type="evidence" value="ECO:0007669"/>
    <property type="project" value="TreeGrafter"/>
</dbReference>
<proteinExistence type="predicted"/>
<dbReference type="SUPFAM" id="SSF46689">
    <property type="entry name" value="Homeodomain-like"/>
    <property type="match status" value="1"/>
</dbReference>
<dbReference type="Pfam" id="PF02909">
    <property type="entry name" value="TetR_C_1"/>
    <property type="match status" value="1"/>
</dbReference>
<dbReference type="PANTHER" id="PTHR30055:SF151">
    <property type="entry name" value="TRANSCRIPTIONAL REGULATORY PROTEIN"/>
    <property type="match status" value="1"/>
</dbReference>
<name>A0A7W3LS60_ACTNM</name>
<comment type="caution">
    <text evidence="7">The sequence shown here is derived from an EMBL/GenBank/DDBJ whole genome shotgun (WGS) entry which is preliminary data.</text>
</comment>
<keyword evidence="2 4" id="KW-0238">DNA-binding</keyword>
<evidence type="ECO:0000256" key="2">
    <source>
        <dbReference type="ARBA" id="ARBA00023125"/>
    </source>
</evidence>
<dbReference type="Gene3D" id="1.10.357.10">
    <property type="entry name" value="Tetracycline Repressor, domain 2"/>
    <property type="match status" value="1"/>
</dbReference>
<keyword evidence="3" id="KW-0804">Transcription</keyword>
<dbReference type="RefSeq" id="WP_182845482.1">
    <property type="nucleotide sequence ID" value="NZ_BAAALP010000001.1"/>
</dbReference>
<dbReference type="Pfam" id="PF00440">
    <property type="entry name" value="TetR_N"/>
    <property type="match status" value="1"/>
</dbReference>
<dbReference type="InterPro" id="IPR050109">
    <property type="entry name" value="HTH-type_TetR-like_transc_reg"/>
</dbReference>
<sequence>MKNAEHGQQLPTSVELAWGRRERPAKGPRRALTLERIVEAAIRVGEAEGLEAVSMSRVAAEAGVSTMALYRYVPAKADLLTIMQDTLFGPPPEPPAPGAGWREGLLWWASEMRAIVRRHTWALRVPVNGPPVMPHSVAWMETGLRCLRGTGLDDGTKLSILVLVSGFVRSEALLAADLAAAFERTGNDPSDALTGYGPMLLEVLDEHRFPELYRAARSGVFEEEDDPDWEFAFGMERLLDGIEVLVRPQCTENPPSTNSD</sequence>
<gene>
    <name evidence="7" type="ORF">HNR61_004950</name>
</gene>
<feature type="domain" description="HTH tetR-type" evidence="6">
    <location>
        <begin position="31"/>
        <end position="91"/>
    </location>
</feature>
<dbReference type="PROSITE" id="PS50977">
    <property type="entry name" value="HTH_TETR_2"/>
    <property type="match status" value="1"/>
</dbReference>
<dbReference type="PANTHER" id="PTHR30055">
    <property type="entry name" value="HTH-TYPE TRANSCRIPTIONAL REGULATOR RUTR"/>
    <property type="match status" value="1"/>
</dbReference>
<evidence type="ECO:0000256" key="1">
    <source>
        <dbReference type="ARBA" id="ARBA00023015"/>
    </source>
</evidence>
<dbReference type="InterPro" id="IPR009057">
    <property type="entry name" value="Homeodomain-like_sf"/>
</dbReference>